<sequence>MSSEYDNIPSLTSIGSYSRMDTEFVSKGDQEKCSKYNKVSREHSKPYLLCLRLTGNLNNYEELNFFEEMNSYKCNYLNLWAYYQLSKFEEEERSNIRALIIDNWRESEKYEICDNTQFVFYLARDADYIKAKRLYDYALNYYKLKERHDDYDIACNSKEDQYIRESIQLYKGINAECEGNKNELISYCKAYNVIQKIHPDDRLLKLQCKKVEYERESSRVDSIGPGGAREGHRLQGKFTETSSFDLPAPEVASSSGSQQAMAASIPILGISSIFFLLYKFTGLGPMARNLLRTKGINGMNSHEELTHELLESTYDDQALPGITETYIGYQAT</sequence>
<dbReference type="Proteomes" id="UP000078560">
    <property type="component" value="Unassembled WGS sequence"/>
</dbReference>
<dbReference type="Pfam" id="PF05795">
    <property type="entry name" value="Plasmodium_Vir"/>
    <property type="match status" value="1"/>
</dbReference>
<protein>
    <submittedName>
        <fullName evidence="1">PIR Superfamily Protein</fullName>
    </submittedName>
</protein>
<dbReference type="InterPro" id="IPR008780">
    <property type="entry name" value="Plasmodium_Vir"/>
</dbReference>
<proteinExistence type="predicted"/>
<evidence type="ECO:0000313" key="2">
    <source>
        <dbReference type="Proteomes" id="UP000078560"/>
    </source>
</evidence>
<dbReference type="AlphaFoldDB" id="A0A1A8WNW0"/>
<accession>A0A1A8WNW0</accession>
<gene>
    <name evidence="1" type="ORF">POVCU2_0084900</name>
</gene>
<reference evidence="2" key="1">
    <citation type="submission" date="2016-05" db="EMBL/GenBank/DDBJ databases">
        <authorList>
            <person name="Naeem Raeece"/>
        </authorList>
    </citation>
    <scope>NUCLEOTIDE SEQUENCE [LARGE SCALE GENOMIC DNA]</scope>
</reference>
<evidence type="ECO:0000313" key="1">
    <source>
        <dbReference type="EMBL" id="SBS93958.1"/>
    </source>
</evidence>
<organism evidence="1 2">
    <name type="scientific">Plasmodium ovale curtisi</name>
    <dbReference type="NCBI Taxonomy" id="864141"/>
    <lineage>
        <taxon>Eukaryota</taxon>
        <taxon>Sar</taxon>
        <taxon>Alveolata</taxon>
        <taxon>Apicomplexa</taxon>
        <taxon>Aconoidasida</taxon>
        <taxon>Haemosporida</taxon>
        <taxon>Plasmodiidae</taxon>
        <taxon>Plasmodium</taxon>
        <taxon>Plasmodium (Plasmodium)</taxon>
    </lineage>
</organism>
<dbReference type="EMBL" id="FLQU01001665">
    <property type="protein sequence ID" value="SBS93958.1"/>
    <property type="molecule type" value="Genomic_DNA"/>
</dbReference>
<name>A0A1A8WNW0_PLAOA</name>